<dbReference type="Proteomes" id="UP000799444">
    <property type="component" value="Unassembled WGS sequence"/>
</dbReference>
<keyword evidence="3" id="KW-1185">Reference proteome</keyword>
<accession>A0A9P4RBM2</accession>
<proteinExistence type="predicted"/>
<dbReference type="AlphaFoldDB" id="A0A9P4RBM2"/>
<comment type="caution">
    <text evidence="2">The sequence shown here is derived from an EMBL/GenBank/DDBJ whole genome shotgun (WGS) entry which is preliminary data.</text>
</comment>
<evidence type="ECO:0000256" key="1">
    <source>
        <dbReference type="SAM" id="MobiDB-lite"/>
    </source>
</evidence>
<dbReference type="EMBL" id="ML996101">
    <property type="protein sequence ID" value="KAF2740061.1"/>
    <property type="molecule type" value="Genomic_DNA"/>
</dbReference>
<feature type="region of interest" description="Disordered" evidence="1">
    <location>
        <begin position="1"/>
        <end position="21"/>
    </location>
</feature>
<sequence>MNATRTAPSIVQDGPTATGSDQRVGWHSVAVMGTFWAAWMRTMWRLCCSIARPVILESSGLHPIHVRLAAHKIWQTKSRSAISLDCRSRRLPAALVGCEMELAPANQARRGRRESGFLSSSATLMYPGCKVGEVKARFTSPSCACAGQGRVAATVKRRRPLG</sequence>
<gene>
    <name evidence="2" type="ORF">EJ04DRAFT_232254</name>
</gene>
<organism evidence="2 3">
    <name type="scientific">Polyplosphaeria fusca</name>
    <dbReference type="NCBI Taxonomy" id="682080"/>
    <lineage>
        <taxon>Eukaryota</taxon>
        <taxon>Fungi</taxon>
        <taxon>Dikarya</taxon>
        <taxon>Ascomycota</taxon>
        <taxon>Pezizomycotina</taxon>
        <taxon>Dothideomycetes</taxon>
        <taxon>Pleosporomycetidae</taxon>
        <taxon>Pleosporales</taxon>
        <taxon>Tetraplosphaeriaceae</taxon>
        <taxon>Polyplosphaeria</taxon>
    </lineage>
</organism>
<evidence type="ECO:0000313" key="2">
    <source>
        <dbReference type="EMBL" id="KAF2740061.1"/>
    </source>
</evidence>
<evidence type="ECO:0000313" key="3">
    <source>
        <dbReference type="Proteomes" id="UP000799444"/>
    </source>
</evidence>
<protein>
    <submittedName>
        <fullName evidence="2">Uncharacterized protein</fullName>
    </submittedName>
</protein>
<reference evidence="2" key="1">
    <citation type="journal article" date="2020" name="Stud. Mycol.">
        <title>101 Dothideomycetes genomes: a test case for predicting lifestyles and emergence of pathogens.</title>
        <authorList>
            <person name="Haridas S."/>
            <person name="Albert R."/>
            <person name="Binder M."/>
            <person name="Bloem J."/>
            <person name="Labutti K."/>
            <person name="Salamov A."/>
            <person name="Andreopoulos B."/>
            <person name="Baker S."/>
            <person name="Barry K."/>
            <person name="Bills G."/>
            <person name="Bluhm B."/>
            <person name="Cannon C."/>
            <person name="Castanera R."/>
            <person name="Culley D."/>
            <person name="Daum C."/>
            <person name="Ezra D."/>
            <person name="Gonzalez J."/>
            <person name="Henrissat B."/>
            <person name="Kuo A."/>
            <person name="Liang C."/>
            <person name="Lipzen A."/>
            <person name="Lutzoni F."/>
            <person name="Magnuson J."/>
            <person name="Mondo S."/>
            <person name="Nolan M."/>
            <person name="Ohm R."/>
            <person name="Pangilinan J."/>
            <person name="Park H.-J."/>
            <person name="Ramirez L."/>
            <person name="Alfaro M."/>
            <person name="Sun H."/>
            <person name="Tritt A."/>
            <person name="Yoshinaga Y."/>
            <person name="Zwiers L.-H."/>
            <person name="Turgeon B."/>
            <person name="Goodwin S."/>
            <person name="Spatafora J."/>
            <person name="Crous P."/>
            <person name="Grigoriev I."/>
        </authorList>
    </citation>
    <scope>NUCLEOTIDE SEQUENCE</scope>
    <source>
        <strain evidence="2">CBS 125425</strain>
    </source>
</reference>
<name>A0A9P4RBM2_9PLEO</name>